<evidence type="ECO:0000256" key="5">
    <source>
        <dbReference type="ARBA" id="ARBA00022989"/>
    </source>
</evidence>
<gene>
    <name evidence="12" type="ORF">DQK91_19370</name>
</gene>
<dbReference type="Pfam" id="PF00924">
    <property type="entry name" value="MS_channel_2nd"/>
    <property type="match status" value="1"/>
</dbReference>
<dbReference type="SUPFAM" id="SSF50182">
    <property type="entry name" value="Sm-like ribonucleoproteins"/>
    <property type="match status" value="1"/>
</dbReference>
<dbReference type="InterPro" id="IPR011014">
    <property type="entry name" value="MscS_channel_TM-2"/>
</dbReference>
<dbReference type="Gene3D" id="3.30.70.100">
    <property type="match status" value="1"/>
</dbReference>
<feature type="domain" description="Mechanosensitive ion channel MscS C-terminal" evidence="10">
    <location>
        <begin position="691"/>
        <end position="777"/>
    </location>
</feature>
<dbReference type="SUPFAM" id="SSF82861">
    <property type="entry name" value="Mechanosensitive channel protein MscS (YggB), transmembrane region"/>
    <property type="match status" value="1"/>
</dbReference>
<dbReference type="GO" id="GO:0008381">
    <property type="term" value="F:mechanosensitive monoatomic ion channel activity"/>
    <property type="evidence" value="ECO:0007669"/>
    <property type="project" value="InterPro"/>
</dbReference>
<dbReference type="Proteomes" id="UP000434052">
    <property type="component" value="Unassembled WGS sequence"/>
</dbReference>
<feature type="transmembrane region" description="Helical" evidence="8">
    <location>
        <begin position="382"/>
        <end position="405"/>
    </location>
</feature>
<evidence type="ECO:0000313" key="13">
    <source>
        <dbReference type="Proteomes" id="UP000434052"/>
    </source>
</evidence>
<evidence type="ECO:0000313" key="12">
    <source>
        <dbReference type="EMBL" id="TVM31001.1"/>
    </source>
</evidence>
<comment type="similarity">
    <text evidence="2">Belongs to the MscS (TC 1.A.23) family.</text>
</comment>
<feature type="domain" description="Mechanosensitive ion channel MscS" evidence="9">
    <location>
        <begin position="621"/>
        <end position="686"/>
    </location>
</feature>
<organism evidence="12 13">
    <name type="scientific">Oceanidesulfovibrio marinus</name>
    <dbReference type="NCBI Taxonomy" id="370038"/>
    <lineage>
        <taxon>Bacteria</taxon>
        <taxon>Pseudomonadati</taxon>
        <taxon>Thermodesulfobacteriota</taxon>
        <taxon>Desulfovibrionia</taxon>
        <taxon>Desulfovibrionales</taxon>
        <taxon>Desulfovibrionaceae</taxon>
        <taxon>Oceanidesulfovibrio</taxon>
    </lineage>
</organism>
<dbReference type="InterPro" id="IPR006685">
    <property type="entry name" value="MscS_channel_2nd"/>
</dbReference>
<dbReference type="InterPro" id="IPR010920">
    <property type="entry name" value="LSM_dom_sf"/>
</dbReference>
<keyword evidence="5 8" id="KW-1133">Transmembrane helix</keyword>
<dbReference type="InterPro" id="IPR045276">
    <property type="entry name" value="YbiO_bact"/>
</dbReference>
<dbReference type="InterPro" id="IPR011066">
    <property type="entry name" value="MscS_channel_C_sf"/>
</dbReference>
<feature type="transmembrane region" description="Helical" evidence="8">
    <location>
        <begin position="227"/>
        <end position="249"/>
    </location>
</feature>
<dbReference type="PANTHER" id="PTHR30460">
    <property type="entry name" value="MODERATE CONDUCTANCE MECHANOSENSITIVE CHANNEL YBIO"/>
    <property type="match status" value="1"/>
</dbReference>
<evidence type="ECO:0000256" key="3">
    <source>
        <dbReference type="ARBA" id="ARBA00022475"/>
    </source>
</evidence>
<dbReference type="OrthoDB" id="9784565at2"/>
<feature type="transmembrane region" description="Helical" evidence="8">
    <location>
        <begin position="411"/>
        <end position="430"/>
    </location>
</feature>
<evidence type="ECO:0000256" key="7">
    <source>
        <dbReference type="SAM" id="MobiDB-lite"/>
    </source>
</evidence>
<evidence type="ECO:0000259" key="11">
    <source>
        <dbReference type="Pfam" id="PF21088"/>
    </source>
</evidence>
<evidence type="ECO:0000259" key="10">
    <source>
        <dbReference type="Pfam" id="PF21082"/>
    </source>
</evidence>
<keyword evidence="4 8" id="KW-0812">Transmembrane</keyword>
<feature type="region of interest" description="Disordered" evidence="7">
    <location>
        <begin position="460"/>
        <end position="490"/>
    </location>
</feature>
<feature type="transmembrane region" description="Helical" evidence="8">
    <location>
        <begin position="54"/>
        <end position="76"/>
    </location>
</feature>
<dbReference type="EMBL" id="QMIF01000018">
    <property type="protein sequence ID" value="TVM31001.1"/>
    <property type="molecule type" value="Genomic_DNA"/>
</dbReference>
<dbReference type="InterPro" id="IPR049278">
    <property type="entry name" value="MS_channel_C"/>
</dbReference>
<feature type="transmembrane region" description="Helical" evidence="8">
    <location>
        <begin position="501"/>
        <end position="519"/>
    </location>
</feature>
<feature type="transmembrane region" description="Helical" evidence="8">
    <location>
        <begin position="525"/>
        <end position="549"/>
    </location>
</feature>
<accession>A0A6P1ZBM5</accession>
<comment type="subcellular location">
    <subcellularLocation>
        <location evidence="1">Cell membrane</location>
        <topology evidence="1">Multi-pass membrane protein</topology>
    </subcellularLocation>
</comment>
<dbReference type="AlphaFoldDB" id="A0A6P1ZBM5"/>
<keyword evidence="6 8" id="KW-0472">Membrane</keyword>
<protein>
    <recommendedName>
        <fullName evidence="14">Small-conductance mechanosensitive channel</fullName>
    </recommendedName>
</protein>
<evidence type="ECO:0000256" key="2">
    <source>
        <dbReference type="ARBA" id="ARBA00008017"/>
    </source>
</evidence>
<evidence type="ECO:0000256" key="8">
    <source>
        <dbReference type="SAM" id="Phobius"/>
    </source>
</evidence>
<name>A0A6P1ZBM5_9BACT</name>
<dbReference type="GO" id="GO:0005886">
    <property type="term" value="C:plasma membrane"/>
    <property type="evidence" value="ECO:0007669"/>
    <property type="project" value="UniProtKB-SubCell"/>
</dbReference>
<reference evidence="12 13" key="1">
    <citation type="submission" date="2018-06" db="EMBL/GenBank/DDBJ databases">
        <title>Complete genome of Desulfovibrio marinus P48SEP.</title>
        <authorList>
            <person name="Crispim J.S."/>
            <person name="Vidigal P.M.P."/>
            <person name="Silva L.C.F."/>
            <person name="Araujo L.C."/>
            <person name="Laguardia C.N."/>
            <person name="Dias R.S."/>
            <person name="Sousa M.P."/>
            <person name="Paula S.O."/>
            <person name="Silva C."/>
        </authorList>
    </citation>
    <scope>NUCLEOTIDE SEQUENCE [LARGE SCALE GENOMIC DNA]</scope>
    <source>
        <strain evidence="12 13">P48SEP</strain>
    </source>
</reference>
<dbReference type="Pfam" id="PF21082">
    <property type="entry name" value="MS_channel_3rd"/>
    <property type="match status" value="1"/>
</dbReference>
<feature type="transmembrane region" description="Helical" evidence="8">
    <location>
        <begin position="332"/>
        <end position="353"/>
    </location>
</feature>
<feature type="transmembrane region" description="Helical" evidence="8">
    <location>
        <begin position="576"/>
        <end position="598"/>
    </location>
</feature>
<proteinExistence type="inferred from homology"/>
<dbReference type="PANTHER" id="PTHR30460:SF0">
    <property type="entry name" value="MODERATE CONDUCTANCE MECHANOSENSITIVE CHANNEL YBIO"/>
    <property type="match status" value="1"/>
</dbReference>
<dbReference type="Pfam" id="PF21088">
    <property type="entry name" value="MS_channel_1st"/>
    <property type="match status" value="1"/>
</dbReference>
<comment type="caution">
    <text evidence="12">The sequence shown here is derived from an EMBL/GenBank/DDBJ whole genome shotgun (WGS) entry which is preliminary data.</text>
</comment>
<sequence>MHRGDSGTQTEPVQQQNGATHWCIASGARTIQSIDDHTVEDGMARLRSTTPVQLFRILCLCCIALALTGASLSYAASKKKSPPPAPVITDTMTPAEVDKALADMDDEQARTLLHKRLTEQARERETQSATKTRTSLLMDASTSVRERLLALKASHGRILDELGLALRTMAKGEGTGALLYACLIALLIVFVAWALETAFRRRVSGLRNRTRDGDEAPLKSRTLAVDLFIAVSGLLLYGAVVLALFSAFFGKETPGYVAAAHILLFFLVYRPVQVVTRLLLRPKTPDLRPIPVSNAAAANLSNVIDTIMLLSLGGKFILDAFQAVDTPESAVIALQLAIACVLLLFMCIAILFYREDVAKAIAERPDSQGLSARYRSQFASRWHIFALLYISLVAVLYVAVLLINGPDGPQGMFLMSLGVIPFYSFLDWIARRILDGVFGILVARPPKPISMVRGDMEDGGAGHSVPAEGEGAQAESEEPPAISVEQPRPSSHPYYDATRRITRLLLIGFVLLVLLWAWHVPVPRAGLIIESGINILVILFLAVGLWSLIKRAIERKLRDGPEEGASSPRLRTLLPLFQKVLGVFFLVTAALMVISQFGVNIGPLLAGAGVFGLAIGLGSQTLVKDVVAGVFFLMDDAFRVGDYVQMGKTEGYVVKMSVRTILLEHYLGYVLIIPYGDIKNVVNFSRNPISIKIKFPMPLETDPKVFKKIVRKINEQLMNDEEFKDDLVQPIKSQGVKKIQDSTMIFGVKFMAKPGTQFSIRKEVYARLYKELKKAGLTFAAPGVTVYTANLAAEDAEAARQGAAAAAAQQRKKAEDADEG</sequence>
<evidence type="ECO:0000259" key="9">
    <source>
        <dbReference type="Pfam" id="PF00924"/>
    </source>
</evidence>
<dbReference type="SUPFAM" id="SSF82689">
    <property type="entry name" value="Mechanosensitive channel protein MscS (YggB), C-terminal domain"/>
    <property type="match status" value="1"/>
</dbReference>
<keyword evidence="3" id="KW-1003">Cell membrane</keyword>
<evidence type="ECO:0000256" key="4">
    <source>
        <dbReference type="ARBA" id="ARBA00022692"/>
    </source>
</evidence>
<dbReference type="InterPro" id="IPR023408">
    <property type="entry name" value="MscS_beta-dom_sf"/>
</dbReference>
<dbReference type="InterPro" id="IPR049142">
    <property type="entry name" value="MS_channel_1st"/>
</dbReference>
<dbReference type="Gene3D" id="1.10.287.1260">
    <property type="match status" value="1"/>
</dbReference>
<evidence type="ECO:0000256" key="6">
    <source>
        <dbReference type="ARBA" id="ARBA00023136"/>
    </source>
</evidence>
<evidence type="ECO:0008006" key="14">
    <source>
        <dbReference type="Google" id="ProtNLM"/>
    </source>
</evidence>
<feature type="domain" description="Mechanosensitive ion channel transmembrane helices 2/3" evidence="11">
    <location>
        <begin position="583"/>
        <end position="620"/>
    </location>
</feature>
<feature type="transmembrane region" description="Helical" evidence="8">
    <location>
        <begin position="177"/>
        <end position="199"/>
    </location>
</feature>
<dbReference type="Gene3D" id="2.30.30.60">
    <property type="match status" value="1"/>
</dbReference>
<evidence type="ECO:0000256" key="1">
    <source>
        <dbReference type="ARBA" id="ARBA00004651"/>
    </source>
</evidence>